<dbReference type="PANTHER" id="PTHR35023">
    <property type="entry name" value="CHELATASE-RELATED"/>
    <property type="match status" value="1"/>
</dbReference>
<reference evidence="1 2" key="1">
    <citation type="submission" date="2024-04" db="EMBL/GenBank/DDBJ databases">
        <authorList>
            <person name="Abashina T."/>
            <person name="Shaikin A."/>
        </authorList>
    </citation>
    <scope>NUCLEOTIDE SEQUENCE [LARGE SCALE GENOMIC DNA]</scope>
    <source>
        <strain evidence="1 2">AAFK</strain>
    </source>
</reference>
<accession>A0ABU9D519</accession>
<sequence length="56" mass="5711">MPLIYPFAAIVGQDALKTALLLCAVNPGLGGVLIRGDKGMAKSTAARGLAAAQRQM</sequence>
<name>A0ABU9D519_9PROT</name>
<dbReference type="PANTHER" id="PTHR35023:SF1">
    <property type="entry name" value="MG-PROTOPORPHYRIN IX CHELATASE"/>
    <property type="match status" value="1"/>
</dbReference>
<dbReference type="InterPro" id="IPR027417">
    <property type="entry name" value="P-loop_NTPase"/>
</dbReference>
<dbReference type="RefSeq" id="WP_341369711.1">
    <property type="nucleotide sequence ID" value="NZ_JBBPCO010000002.1"/>
</dbReference>
<dbReference type="InterPro" id="IPR052989">
    <property type="entry name" value="Mg-chelatase_DI-like"/>
</dbReference>
<evidence type="ECO:0000313" key="2">
    <source>
        <dbReference type="Proteomes" id="UP001446205"/>
    </source>
</evidence>
<dbReference type="SUPFAM" id="SSF52540">
    <property type="entry name" value="P-loop containing nucleoside triphosphate hydrolases"/>
    <property type="match status" value="1"/>
</dbReference>
<proteinExistence type="predicted"/>
<dbReference type="Gene3D" id="3.40.50.300">
    <property type="entry name" value="P-loop containing nucleotide triphosphate hydrolases"/>
    <property type="match status" value="1"/>
</dbReference>
<protein>
    <recommendedName>
        <fullName evidence="3">Magnesium chelatase</fullName>
    </recommendedName>
</protein>
<dbReference type="Proteomes" id="UP001446205">
    <property type="component" value="Unassembled WGS sequence"/>
</dbReference>
<evidence type="ECO:0000313" key="1">
    <source>
        <dbReference type="EMBL" id="MEK8088645.1"/>
    </source>
</evidence>
<gene>
    <name evidence="1" type="ORF">WOB96_02595</name>
</gene>
<keyword evidence="2" id="KW-1185">Reference proteome</keyword>
<comment type="caution">
    <text evidence="1">The sequence shown here is derived from an EMBL/GenBank/DDBJ whole genome shotgun (WGS) entry which is preliminary data.</text>
</comment>
<organism evidence="1 2">
    <name type="scientific">Thermithiobacillus plumbiphilus</name>
    <dbReference type="NCBI Taxonomy" id="1729899"/>
    <lineage>
        <taxon>Bacteria</taxon>
        <taxon>Pseudomonadati</taxon>
        <taxon>Pseudomonadota</taxon>
        <taxon>Acidithiobacillia</taxon>
        <taxon>Acidithiobacillales</taxon>
        <taxon>Thermithiobacillaceae</taxon>
        <taxon>Thermithiobacillus</taxon>
    </lineage>
</organism>
<evidence type="ECO:0008006" key="3">
    <source>
        <dbReference type="Google" id="ProtNLM"/>
    </source>
</evidence>
<dbReference type="EMBL" id="JBBPCO010000002">
    <property type="protein sequence ID" value="MEK8088645.1"/>
    <property type="molecule type" value="Genomic_DNA"/>
</dbReference>